<evidence type="ECO:0000313" key="2">
    <source>
        <dbReference type="Proteomes" id="UP001322785"/>
    </source>
</evidence>
<proteinExistence type="predicted"/>
<dbReference type="EMBL" id="CP140637">
    <property type="protein sequence ID" value="WRW39101.1"/>
    <property type="molecule type" value="Genomic_DNA"/>
</dbReference>
<evidence type="ECO:0000313" key="1">
    <source>
        <dbReference type="EMBL" id="WRW39101.1"/>
    </source>
</evidence>
<dbReference type="Proteomes" id="UP001322785">
    <property type="component" value="Plasmid pRinCIP108029d"/>
</dbReference>
<accession>A0ABZ1DSB2</accession>
<name>A0ABZ1DSB2_9HYPH</name>
<gene>
    <name evidence="1" type="ORF">U5G49_006141</name>
</gene>
<protein>
    <submittedName>
        <fullName evidence="1">Uncharacterized protein</fullName>
    </submittedName>
</protein>
<keyword evidence="2" id="KW-1185">Reference proteome</keyword>
<geneLocation type="plasmid" evidence="1 2">
    <name>pRinCIP108029d</name>
</geneLocation>
<sequence>MLVQLIGTIKRLTQPGWDESAGPNQFAERLKSFVATLLFRDARASACRPQFTGSLSTKPGVRWSCSMDAGSGLIFDGSEVHIVSIAPSSPWANKIWMTNLSLEDDDFLRRHLPRRYRYRCADQRIFLG</sequence>
<organism evidence="1 2">
    <name type="scientific">Rhizobium indigoferae</name>
    <dbReference type="NCBI Taxonomy" id="158891"/>
    <lineage>
        <taxon>Bacteria</taxon>
        <taxon>Pseudomonadati</taxon>
        <taxon>Pseudomonadota</taxon>
        <taxon>Alphaproteobacteria</taxon>
        <taxon>Hyphomicrobiales</taxon>
        <taxon>Rhizobiaceae</taxon>
        <taxon>Rhizobium/Agrobacterium group</taxon>
        <taxon>Rhizobium</taxon>
    </lineage>
</organism>
<reference evidence="1 2" key="1">
    <citation type="submission" date="2023-12" db="EMBL/GenBank/DDBJ databases">
        <authorList>
            <person name="Menendez E."/>
            <person name="Kaur S."/>
            <person name="Flores-Felix J.D."/>
            <person name="diCenzo G.C."/>
            <person name="Peix A."/>
            <person name="Velazquez E."/>
        </authorList>
    </citation>
    <scope>NUCLEOTIDE SEQUENCE [LARGE SCALE GENOMIC DNA]</scope>
    <source>
        <strain evidence="1 2">CIP 108029</strain>
        <plasmid evidence="1 2">pRinCIP108029d</plasmid>
    </source>
</reference>
<keyword evidence="1" id="KW-0614">Plasmid</keyword>
<dbReference type="RefSeq" id="WP_193445429.1">
    <property type="nucleotide sequence ID" value="NZ_BSOQ01000011.1"/>
</dbReference>